<evidence type="ECO:0000313" key="1">
    <source>
        <dbReference type="EMBL" id="MBW8635866.1"/>
    </source>
</evidence>
<dbReference type="EMBL" id="JAICBX010000001">
    <property type="protein sequence ID" value="MBW8635866.1"/>
    <property type="molecule type" value="Genomic_DNA"/>
</dbReference>
<dbReference type="RefSeq" id="WP_220226583.1">
    <property type="nucleotide sequence ID" value="NZ_JAICBX010000001.1"/>
</dbReference>
<dbReference type="AlphaFoldDB" id="A0AAE2ZJ19"/>
<dbReference type="InterPro" id="IPR009962">
    <property type="entry name" value="DUF1488"/>
</dbReference>
<evidence type="ECO:0000313" key="2">
    <source>
        <dbReference type="Proteomes" id="UP001196509"/>
    </source>
</evidence>
<protein>
    <submittedName>
        <fullName evidence="1">DUF1488 domain-containing protein</fullName>
    </submittedName>
</protein>
<keyword evidence="2" id="KW-1185">Reference proteome</keyword>
<accession>A0AAE2ZJ19</accession>
<dbReference type="Pfam" id="PF07369">
    <property type="entry name" value="DUF1488"/>
    <property type="match status" value="1"/>
</dbReference>
<reference evidence="1" key="1">
    <citation type="submission" date="2021-08" db="EMBL/GenBank/DDBJ databases">
        <title>Hoeflea bacterium WL0058 sp. nov., isolated from the sediment.</title>
        <authorList>
            <person name="Wang L."/>
            <person name="Zhang D."/>
        </authorList>
    </citation>
    <scope>NUCLEOTIDE SEQUENCE</scope>
    <source>
        <strain evidence="1">WL0058</strain>
    </source>
</reference>
<name>A0AAE2ZJ19_9HYPH</name>
<comment type="caution">
    <text evidence="1">The sequence shown here is derived from an EMBL/GenBank/DDBJ whole genome shotgun (WGS) entry which is preliminary data.</text>
</comment>
<sequence length="88" mass="9585">MTLAFPNSSRSYDRTRNAVRFVGHDGMFEVAFLIEAEALGKHGGGLLSETDCLTAFDSSLASIHRAACKAYSRGRKTLCILKAVDFRG</sequence>
<proteinExistence type="predicted"/>
<gene>
    <name evidence="1" type="ORF">K1W69_01620</name>
</gene>
<organism evidence="1 2">
    <name type="scientific">Flavimaribacter sediminis</name>
    <dbReference type="NCBI Taxonomy" id="2865987"/>
    <lineage>
        <taxon>Bacteria</taxon>
        <taxon>Pseudomonadati</taxon>
        <taxon>Pseudomonadota</taxon>
        <taxon>Alphaproteobacteria</taxon>
        <taxon>Hyphomicrobiales</taxon>
        <taxon>Rhizobiaceae</taxon>
        <taxon>Flavimaribacter</taxon>
    </lineage>
</organism>
<dbReference type="Proteomes" id="UP001196509">
    <property type="component" value="Unassembled WGS sequence"/>
</dbReference>